<dbReference type="InterPro" id="IPR026891">
    <property type="entry name" value="Fn3-like"/>
</dbReference>
<evidence type="ECO:0000256" key="5">
    <source>
        <dbReference type="ARBA" id="ARBA00022801"/>
    </source>
</evidence>
<dbReference type="PANTHER" id="PTHR30620:SF16">
    <property type="entry name" value="LYSOSOMAL BETA GLUCOSIDASE"/>
    <property type="match status" value="1"/>
</dbReference>
<feature type="domain" description="Fibronectin type III-like" evidence="7">
    <location>
        <begin position="695"/>
        <end position="764"/>
    </location>
</feature>
<protein>
    <recommendedName>
        <fullName evidence="3">beta-glucosidase</fullName>
        <ecNumber evidence="3">3.2.1.21</ecNumber>
    </recommendedName>
</protein>
<dbReference type="GO" id="GO:0008422">
    <property type="term" value="F:beta-glucosidase activity"/>
    <property type="evidence" value="ECO:0007669"/>
    <property type="project" value="UniProtKB-EC"/>
</dbReference>
<dbReference type="InterPro" id="IPR002772">
    <property type="entry name" value="Glyco_hydro_3_C"/>
</dbReference>
<dbReference type="InterPro" id="IPR001764">
    <property type="entry name" value="Glyco_hydro_3_N"/>
</dbReference>
<dbReference type="EC" id="3.2.1.21" evidence="3"/>
<evidence type="ECO:0000256" key="1">
    <source>
        <dbReference type="ARBA" id="ARBA00000448"/>
    </source>
</evidence>
<comment type="caution">
    <text evidence="8">The sequence shown here is derived from an EMBL/GenBank/DDBJ whole genome shotgun (WGS) entry which is preliminary data.</text>
</comment>
<dbReference type="Gene3D" id="3.20.20.300">
    <property type="entry name" value="Glycoside hydrolase, family 3, N-terminal domain"/>
    <property type="match status" value="1"/>
</dbReference>
<evidence type="ECO:0000256" key="3">
    <source>
        <dbReference type="ARBA" id="ARBA00012744"/>
    </source>
</evidence>
<evidence type="ECO:0000313" key="8">
    <source>
        <dbReference type="EMBL" id="PRX99764.1"/>
    </source>
</evidence>
<dbReference type="InterPro" id="IPR036881">
    <property type="entry name" value="Glyco_hydro_3_C_sf"/>
</dbReference>
<keyword evidence="9" id="KW-1185">Reference proteome</keyword>
<dbReference type="InterPro" id="IPR013783">
    <property type="entry name" value="Ig-like_fold"/>
</dbReference>
<evidence type="ECO:0000256" key="4">
    <source>
        <dbReference type="ARBA" id="ARBA00022729"/>
    </source>
</evidence>
<dbReference type="Gene3D" id="3.40.50.1700">
    <property type="entry name" value="Glycoside hydrolase family 3 C-terminal domain"/>
    <property type="match status" value="1"/>
</dbReference>
<evidence type="ECO:0000256" key="6">
    <source>
        <dbReference type="ARBA" id="ARBA00023295"/>
    </source>
</evidence>
<reference evidence="8 9" key="1">
    <citation type="submission" date="2018-03" db="EMBL/GenBank/DDBJ databases">
        <title>Genomic Encyclopedia of Archaeal and Bacterial Type Strains, Phase II (KMG-II): from individual species to whole genera.</title>
        <authorList>
            <person name="Goeker M."/>
        </authorList>
    </citation>
    <scope>NUCLEOTIDE SEQUENCE [LARGE SCALE GENOMIC DNA]</scope>
    <source>
        <strain evidence="8 9">DSM 45601</strain>
    </source>
</reference>
<dbReference type="Pfam" id="PF01915">
    <property type="entry name" value="Glyco_hydro_3_C"/>
    <property type="match status" value="1"/>
</dbReference>
<dbReference type="AlphaFoldDB" id="A0A2T0Q7J4"/>
<proteinExistence type="inferred from homology"/>
<gene>
    <name evidence="8" type="ORF">CLV72_103369</name>
</gene>
<comment type="similarity">
    <text evidence="2">Belongs to the glycosyl hydrolase 3 family.</text>
</comment>
<dbReference type="Gene3D" id="2.60.40.10">
    <property type="entry name" value="Immunoglobulins"/>
    <property type="match status" value="1"/>
</dbReference>
<dbReference type="GO" id="GO:0009251">
    <property type="term" value="P:glucan catabolic process"/>
    <property type="evidence" value="ECO:0007669"/>
    <property type="project" value="TreeGrafter"/>
</dbReference>
<dbReference type="SUPFAM" id="SSF52279">
    <property type="entry name" value="Beta-D-glucan exohydrolase, C-terminal domain"/>
    <property type="match status" value="1"/>
</dbReference>
<comment type="catalytic activity">
    <reaction evidence="1">
        <text>Hydrolysis of terminal, non-reducing beta-D-glucosyl residues with release of beta-D-glucose.</text>
        <dbReference type="EC" id="3.2.1.21"/>
    </reaction>
</comment>
<sequence>MMTDIGTLVRRLDLDQKIAQLTGMSYYDLIDPVAAYTRGETVVELSRIAETRPHGAGHLSLAYQLATDPGELRKVLRTIQDTVRDISPFGIGVLVHGEAVSGLVHEAGSQFTTPWGQAATWDPEVPRRIGEIAARDSRDLGFHLVFSPVLDLARDLRWGRVHETYGEDPELVSRMGVGFITGIQGAHHESGVLATGKHFLGYGHSVGALNQAATQLGRRELVDVYAEPFRRAIRETGLSVMMNSYNEVDGIPAAANRWLLTDLLRGELGFRGLTVSDYDSVSMLLSRQRTAATPGAAAVQALEAGLDVELPSAPMFSALHAEVAAGRIGEEVIDRAVERVLELKSRFGLVPGIGPARPPAPHAPIAKADTRGLARDIATKSITLLANDGVLPLTAGHGRIAVVGPAADELRIHFGAYSDVANRELPIAIRKIISGEVPGVAASEEVFTDLFQTRLPGTGPDFEDLARSLHPDAVSVLAAVRSLDPGAEYHAFGSVEPGGELDEAALGAAVAGADVVIAVVGERTGWVGDHTAGEGRTSADPRLPGDQERLVSALRRHGKRVVTVVVSGRPLLLEAVHRDSAAVVLAPLLGDVAGPAIADVLFGAAEPGGRLPSTFPRHLGQVPLYHGHPTGSGYSTRGGTRNAYTDLADNSPLYAFGHGLTWTDFDVALEGAAVSDDTITVTARVTNTGDRAGTAVVQLYGRDEAASVVRPVRQLLDFARVELARGAGADIAFAVPVERLAYTWPDGRRGVEEGELTVLLGLASDDIRAGGSVVLPRLVLA</sequence>
<dbReference type="PANTHER" id="PTHR30620">
    <property type="entry name" value="PERIPLASMIC BETA-GLUCOSIDASE-RELATED"/>
    <property type="match status" value="1"/>
</dbReference>
<dbReference type="SUPFAM" id="SSF51445">
    <property type="entry name" value="(Trans)glycosidases"/>
    <property type="match status" value="1"/>
</dbReference>
<dbReference type="InterPro" id="IPR051915">
    <property type="entry name" value="Cellulose_Degrad_GH3"/>
</dbReference>
<dbReference type="Proteomes" id="UP000237846">
    <property type="component" value="Unassembled WGS sequence"/>
</dbReference>
<dbReference type="Pfam" id="PF14310">
    <property type="entry name" value="Fn3-like"/>
    <property type="match status" value="1"/>
</dbReference>
<name>A0A2T0Q7J4_9ACTN</name>
<keyword evidence="4" id="KW-0732">Signal</keyword>
<dbReference type="InterPro" id="IPR036962">
    <property type="entry name" value="Glyco_hydro_3_N_sf"/>
</dbReference>
<evidence type="ECO:0000256" key="2">
    <source>
        <dbReference type="ARBA" id="ARBA00005336"/>
    </source>
</evidence>
<dbReference type="EMBL" id="PVZC01000003">
    <property type="protein sequence ID" value="PRX99764.1"/>
    <property type="molecule type" value="Genomic_DNA"/>
</dbReference>
<dbReference type="InterPro" id="IPR017853">
    <property type="entry name" value="GH"/>
</dbReference>
<organism evidence="8 9">
    <name type="scientific">Allonocardiopsis opalescens</name>
    <dbReference type="NCBI Taxonomy" id="1144618"/>
    <lineage>
        <taxon>Bacteria</taxon>
        <taxon>Bacillati</taxon>
        <taxon>Actinomycetota</taxon>
        <taxon>Actinomycetes</taxon>
        <taxon>Streptosporangiales</taxon>
        <taxon>Allonocardiopsis</taxon>
    </lineage>
</organism>
<dbReference type="SMART" id="SM01217">
    <property type="entry name" value="Fn3_like"/>
    <property type="match status" value="1"/>
</dbReference>
<keyword evidence="6" id="KW-0326">Glycosidase</keyword>
<evidence type="ECO:0000259" key="7">
    <source>
        <dbReference type="SMART" id="SM01217"/>
    </source>
</evidence>
<dbReference type="PRINTS" id="PR00133">
    <property type="entry name" value="GLHYDRLASE3"/>
</dbReference>
<dbReference type="Pfam" id="PF00933">
    <property type="entry name" value="Glyco_hydro_3"/>
    <property type="match status" value="1"/>
</dbReference>
<keyword evidence="5" id="KW-0378">Hydrolase</keyword>
<evidence type="ECO:0000313" key="9">
    <source>
        <dbReference type="Proteomes" id="UP000237846"/>
    </source>
</evidence>
<accession>A0A2T0Q7J4</accession>